<reference evidence="1 2" key="1">
    <citation type="submission" date="2007-01" db="EMBL/GenBank/DDBJ databases">
        <authorList>
            <person name="DeShazer D."/>
            <person name="Woods D.E."/>
            <person name="Nierman W.C."/>
        </authorList>
    </citation>
    <scope>NUCLEOTIDE SEQUENCE [LARGE SCALE GENOMIC DNA]</scope>
    <source>
        <strain evidence="1 2">NCTC 10229</strain>
    </source>
</reference>
<accession>A2RXQ6</accession>
<dbReference type="Proteomes" id="UP000002283">
    <property type="component" value="Chromosome II"/>
</dbReference>
<evidence type="ECO:0000313" key="1">
    <source>
        <dbReference type="EMBL" id="ABN00426.1"/>
    </source>
</evidence>
<sequence>MMKTTTLPLSGSSFVVAFLCEGTRKWTTPTQIKNTKDN</sequence>
<gene>
    <name evidence="1" type="ordered locus">BMA10229_0660</name>
</gene>
<proteinExistence type="predicted"/>
<name>A2RXQ6_BURM9</name>
<dbReference type="AlphaFoldDB" id="A2RXQ6"/>
<dbReference type="EMBL" id="CP000545">
    <property type="protein sequence ID" value="ABN00426.1"/>
    <property type="molecule type" value="Genomic_DNA"/>
</dbReference>
<protein>
    <submittedName>
        <fullName evidence="1">Uncharacterized protein</fullName>
    </submittedName>
</protein>
<dbReference type="HOGENOM" id="CLU_3341283_0_0_4"/>
<dbReference type="KEGG" id="bml:BMA10229_0660"/>
<evidence type="ECO:0000313" key="2">
    <source>
        <dbReference type="Proteomes" id="UP000002283"/>
    </source>
</evidence>
<organism evidence="1 2">
    <name type="scientific">Burkholderia mallei (strain NCTC 10229)</name>
    <dbReference type="NCBI Taxonomy" id="412022"/>
    <lineage>
        <taxon>Bacteria</taxon>
        <taxon>Pseudomonadati</taxon>
        <taxon>Pseudomonadota</taxon>
        <taxon>Betaproteobacteria</taxon>
        <taxon>Burkholderiales</taxon>
        <taxon>Burkholderiaceae</taxon>
        <taxon>Burkholderia</taxon>
        <taxon>pseudomallei group</taxon>
    </lineage>
</organism>